<reference evidence="5" key="1">
    <citation type="submission" date="2022-10" db="EMBL/GenBank/DDBJ databases">
        <authorList>
            <person name="Hyden B.L."/>
            <person name="Feng K."/>
            <person name="Yates T."/>
            <person name="Jawdy S."/>
            <person name="Smart L.B."/>
            <person name="Muchero W."/>
        </authorList>
    </citation>
    <scope>NUCLEOTIDE SEQUENCE</scope>
    <source>
        <tissue evidence="5">Shoot tip</tissue>
    </source>
</reference>
<keyword evidence="2" id="KW-0479">Metal-binding</keyword>
<keyword evidence="4" id="KW-0732">Signal</keyword>
<evidence type="ECO:0000313" key="5">
    <source>
        <dbReference type="EMBL" id="KAJ6391905.1"/>
    </source>
</evidence>
<evidence type="ECO:0000256" key="1">
    <source>
        <dbReference type="ARBA" id="ARBA00010617"/>
    </source>
</evidence>
<dbReference type="SUPFAM" id="SSF48264">
    <property type="entry name" value="Cytochrome P450"/>
    <property type="match status" value="1"/>
</dbReference>
<feature type="signal peptide" evidence="4">
    <location>
        <begin position="1"/>
        <end position="18"/>
    </location>
</feature>
<feature type="chain" id="PRO_5045167172" evidence="4">
    <location>
        <begin position="19"/>
        <end position="324"/>
    </location>
</feature>
<evidence type="ECO:0000256" key="3">
    <source>
        <dbReference type="ARBA" id="ARBA00023004"/>
    </source>
</evidence>
<organism evidence="5 6">
    <name type="scientific">Salix suchowensis</name>
    <dbReference type="NCBI Taxonomy" id="1278906"/>
    <lineage>
        <taxon>Eukaryota</taxon>
        <taxon>Viridiplantae</taxon>
        <taxon>Streptophyta</taxon>
        <taxon>Embryophyta</taxon>
        <taxon>Tracheophyta</taxon>
        <taxon>Spermatophyta</taxon>
        <taxon>Magnoliopsida</taxon>
        <taxon>eudicotyledons</taxon>
        <taxon>Gunneridae</taxon>
        <taxon>Pentapetalae</taxon>
        <taxon>rosids</taxon>
        <taxon>fabids</taxon>
        <taxon>Malpighiales</taxon>
        <taxon>Salicaceae</taxon>
        <taxon>Saliceae</taxon>
        <taxon>Salix</taxon>
    </lineage>
</organism>
<proteinExistence type="inferred from homology"/>
<comment type="caution">
    <text evidence="5">The sequence shown here is derived from an EMBL/GenBank/DDBJ whole genome shotgun (WGS) entry which is preliminary data.</text>
</comment>
<dbReference type="PANTHER" id="PTHR24286:SF221">
    <property type="entry name" value="TAXADIENE 5-ALPHA HYDROXYLASE"/>
    <property type="match status" value="1"/>
</dbReference>
<dbReference type="EMBL" id="JAPFFI010000006">
    <property type="protein sequence ID" value="KAJ6391905.1"/>
    <property type="molecule type" value="Genomic_DNA"/>
</dbReference>
<comment type="similarity">
    <text evidence="1">Belongs to the cytochrome P450 family.</text>
</comment>
<dbReference type="InterPro" id="IPR036396">
    <property type="entry name" value="Cyt_P450_sf"/>
</dbReference>
<keyword evidence="6" id="KW-1185">Reference proteome</keyword>
<evidence type="ECO:0000256" key="4">
    <source>
        <dbReference type="SAM" id="SignalP"/>
    </source>
</evidence>
<sequence length="324" mass="36834">MAVQICFLLSWALFCSTAMLVAIFLKHRKGCGKSTDRKLPPGEMGLPWIGETADFYRSQRGNQLFEEFVQPRVAKYGKIFKTRLLGSPTIIVNGAEANRFFLSNEFKLVISSWPTTSVQLMGINSIMEKQGEQHRFLREIIATSLGPAGLEILVPKICDSVQLYLDRKLEWLNFEPGTLCTFERVLEGVFAAPVSFPGSKLSRAKKARREIKEMLIKVVREKRKEMESGLVGDERMLFTRFVSGMIRGEISEEEVIDNVVLLVFAAHDTTSFAIAMTFKMLAEHPDCHSLLLQEHDDISEQEETWRKSNVGRHEENEIYMASCT</sequence>
<dbReference type="PANTHER" id="PTHR24286">
    <property type="entry name" value="CYTOCHROME P450 26"/>
    <property type="match status" value="1"/>
</dbReference>
<dbReference type="InterPro" id="IPR001128">
    <property type="entry name" value="Cyt_P450"/>
</dbReference>
<gene>
    <name evidence="5" type="ORF">OIU77_025794</name>
</gene>
<dbReference type="Proteomes" id="UP001141253">
    <property type="component" value="Chromosome 2"/>
</dbReference>
<protein>
    <submittedName>
        <fullName evidence="5">Uncharacterized protein</fullName>
    </submittedName>
</protein>
<dbReference type="Pfam" id="PF00067">
    <property type="entry name" value="p450"/>
    <property type="match status" value="1"/>
</dbReference>
<accession>A0ABQ9C0J3</accession>
<name>A0ABQ9C0J3_9ROSI</name>
<keyword evidence="3" id="KW-0408">Iron</keyword>
<evidence type="ECO:0000256" key="2">
    <source>
        <dbReference type="ARBA" id="ARBA00022723"/>
    </source>
</evidence>
<dbReference type="Gene3D" id="1.10.630.10">
    <property type="entry name" value="Cytochrome P450"/>
    <property type="match status" value="1"/>
</dbReference>
<evidence type="ECO:0000313" key="6">
    <source>
        <dbReference type="Proteomes" id="UP001141253"/>
    </source>
</evidence>
<reference evidence="5" key="2">
    <citation type="journal article" date="2023" name="Int. J. Mol. Sci.">
        <title>De Novo Assembly and Annotation of 11 Diverse Shrub Willow (Salix) Genomes Reveals Novel Gene Organization in Sex-Linked Regions.</title>
        <authorList>
            <person name="Hyden B."/>
            <person name="Feng K."/>
            <person name="Yates T.B."/>
            <person name="Jawdy S."/>
            <person name="Cereghino C."/>
            <person name="Smart L.B."/>
            <person name="Muchero W."/>
        </authorList>
    </citation>
    <scope>NUCLEOTIDE SEQUENCE</scope>
    <source>
        <tissue evidence="5">Shoot tip</tissue>
    </source>
</reference>